<evidence type="ECO:0000313" key="1">
    <source>
        <dbReference type="EMBL" id="KAI3690757.1"/>
    </source>
</evidence>
<dbReference type="EMBL" id="CM042017">
    <property type="protein sequence ID" value="KAI3690757.1"/>
    <property type="molecule type" value="Genomic_DNA"/>
</dbReference>
<evidence type="ECO:0000313" key="2">
    <source>
        <dbReference type="Proteomes" id="UP001055811"/>
    </source>
</evidence>
<sequence length="122" mass="13053">MRSIADDLALAQSPVLEEDLMVHILSQLCDDYSTIVAAIKVRDTPLLEHNITTDTTKPPTPTAHVTTSAPASPQWLFDTGASNHVASDRNTLHQVSEYGGPDEIVLGDGSEHGGATHARREG</sequence>
<reference evidence="1 2" key="2">
    <citation type="journal article" date="2022" name="Mol. Ecol. Resour.">
        <title>The genomes of chicory, endive, great burdock and yacon provide insights into Asteraceae paleo-polyploidization history and plant inulin production.</title>
        <authorList>
            <person name="Fan W."/>
            <person name="Wang S."/>
            <person name="Wang H."/>
            <person name="Wang A."/>
            <person name="Jiang F."/>
            <person name="Liu H."/>
            <person name="Zhao H."/>
            <person name="Xu D."/>
            <person name="Zhang Y."/>
        </authorList>
    </citation>
    <scope>NUCLEOTIDE SEQUENCE [LARGE SCALE GENOMIC DNA]</scope>
    <source>
        <strain evidence="2">cv. Punajuju</strain>
        <tissue evidence="1">Leaves</tissue>
    </source>
</reference>
<protein>
    <submittedName>
        <fullName evidence="1">Uncharacterized protein</fullName>
    </submittedName>
</protein>
<keyword evidence="2" id="KW-1185">Reference proteome</keyword>
<accession>A0ACB8YYD2</accession>
<name>A0ACB8YYD2_CICIN</name>
<comment type="caution">
    <text evidence="1">The sequence shown here is derived from an EMBL/GenBank/DDBJ whole genome shotgun (WGS) entry which is preliminary data.</text>
</comment>
<reference evidence="2" key="1">
    <citation type="journal article" date="2022" name="Mol. Ecol. Resour.">
        <title>The genomes of chicory, endive, great burdock and yacon provide insights into Asteraceae palaeo-polyploidization history and plant inulin production.</title>
        <authorList>
            <person name="Fan W."/>
            <person name="Wang S."/>
            <person name="Wang H."/>
            <person name="Wang A."/>
            <person name="Jiang F."/>
            <person name="Liu H."/>
            <person name="Zhao H."/>
            <person name="Xu D."/>
            <person name="Zhang Y."/>
        </authorList>
    </citation>
    <scope>NUCLEOTIDE SEQUENCE [LARGE SCALE GENOMIC DNA]</scope>
    <source>
        <strain evidence="2">cv. Punajuju</strain>
    </source>
</reference>
<dbReference type="Proteomes" id="UP001055811">
    <property type="component" value="Linkage Group LG09"/>
</dbReference>
<proteinExistence type="predicted"/>
<organism evidence="1 2">
    <name type="scientific">Cichorium intybus</name>
    <name type="common">Chicory</name>
    <dbReference type="NCBI Taxonomy" id="13427"/>
    <lineage>
        <taxon>Eukaryota</taxon>
        <taxon>Viridiplantae</taxon>
        <taxon>Streptophyta</taxon>
        <taxon>Embryophyta</taxon>
        <taxon>Tracheophyta</taxon>
        <taxon>Spermatophyta</taxon>
        <taxon>Magnoliopsida</taxon>
        <taxon>eudicotyledons</taxon>
        <taxon>Gunneridae</taxon>
        <taxon>Pentapetalae</taxon>
        <taxon>asterids</taxon>
        <taxon>campanulids</taxon>
        <taxon>Asterales</taxon>
        <taxon>Asteraceae</taxon>
        <taxon>Cichorioideae</taxon>
        <taxon>Cichorieae</taxon>
        <taxon>Cichoriinae</taxon>
        <taxon>Cichorium</taxon>
    </lineage>
</organism>
<gene>
    <name evidence="1" type="ORF">L2E82_48964</name>
</gene>